<dbReference type="AlphaFoldDB" id="A0A094SM70"/>
<evidence type="ECO:0000259" key="2">
    <source>
        <dbReference type="Pfam" id="PF12697"/>
    </source>
</evidence>
<evidence type="ECO:0000313" key="3">
    <source>
        <dbReference type="EMBL" id="KGA19668.1"/>
    </source>
</evidence>
<dbReference type="PANTHER" id="PTHR48081">
    <property type="entry name" value="AB HYDROLASE SUPERFAMILY PROTEIN C4A8.06C"/>
    <property type="match status" value="1"/>
</dbReference>
<feature type="domain" description="AB hydrolase-1" evidence="2">
    <location>
        <begin position="42"/>
        <end position="138"/>
    </location>
</feature>
<dbReference type="InterPro" id="IPR050300">
    <property type="entry name" value="GDXG_lipolytic_enzyme"/>
</dbReference>
<dbReference type="InterPro" id="IPR029058">
    <property type="entry name" value="AB_hydrolase_fold"/>
</dbReference>
<proteinExistence type="predicted"/>
<organism evidence="3">
    <name type="scientific">freshwater metagenome</name>
    <dbReference type="NCBI Taxonomy" id="449393"/>
    <lineage>
        <taxon>unclassified sequences</taxon>
        <taxon>metagenomes</taxon>
        <taxon>ecological metagenomes</taxon>
    </lineage>
</organism>
<keyword evidence="1" id="KW-0378">Hydrolase</keyword>
<dbReference type="GO" id="GO:0016787">
    <property type="term" value="F:hydrolase activity"/>
    <property type="evidence" value="ECO:0007669"/>
    <property type="project" value="UniProtKB-KW"/>
</dbReference>
<dbReference type="Gene3D" id="3.40.50.1820">
    <property type="entry name" value="alpha/beta hydrolase"/>
    <property type="match status" value="1"/>
</dbReference>
<dbReference type="EMBL" id="JNSL01000028">
    <property type="protein sequence ID" value="KGA19668.1"/>
    <property type="molecule type" value="Genomic_DNA"/>
</dbReference>
<dbReference type="SUPFAM" id="SSF53474">
    <property type="entry name" value="alpha/beta-Hydrolases"/>
    <property type="match status" value="1"/>
</dbReference>
<accession>A0A094SM70</accession>
<dbReference type="InterPro" id="IPR000073">
    <property type="entry name" value="AB_hydrolase_1"/>
</dbReference>
<evidence type="ECO:0000256" key="1">
    <source>
        <dbReference type="ARBA" id="ARBA00022801"/>
    </source>
</evidence>
<comment type="caution">
    <text evidence="3">The sequence shown here is derived from an EMBL/GenBank/DDBJ whole genome shotgun (WGS) entry which is preliminary data.</text>
</comment>
<gene>
    <name evidence="3" type="ORF">GM51_6210</name>
</gene>
<name>A0A094SM70_9ZZZZ</name>
<reference evidence="3" key="1">
    <citation type="submission" date="2014-06" db="EMBL/GenBank/DDBJ databases">
        <title>Key roles for freshwater Actinobacteria revealed by deep metagenomic sequencing.</title>
        <authorList>
            <person name="Ghai R."/>
            <person name="Mizuno C.M."/>
            <person name="Picazo A."/>
            <person name="Camacho A."/>
            <person name="Rodriguez-Valera F."/>
        </authorList>
    </citation>
    <scope>NUCLEOTIDE SEQUENCE</scope>
</reference>
<protein>
    <recommendedName>
        <fullName evidence="2">AB hydrolase-1 domain-containing protein</fullName>
    </recommendedName>
</protein>
<sequence>MSYPPDHIVNQSGPASVLKINYGMGPDEVVEFYGNDQNPVVVFLIHGGFWRPTIDRSHLQLLSVALAEEGHYIGLIEYRRVQGQPTQYLTDILSAISKIKDKKIILFGHSAGGQLAILAAREIKNCIGVVAASPVADLVAGELENLGDGAINLYLGGKAKDFQELDPIRVSPPKCRVEIIHTENDFIPKHVAQNYYDLHKSNHENIKFTLIDNADHYTLIDPRGSGFEKLTKVLTDMQKVSSGEIK</sequence>
<dbReference type="Pfam" id="PF12697">
    <property type="entry name" value="Abhydrolase_6"/>
    <property type="match status" value="1"/>
</dbReference>